<name>A0ABV2YC85_9ACTN</name>
<feature type="domain" description="4Fe-4S Wbl-type" evidence="13">
    <location>
        <begin position="27"/>
        <end position="90"/>
    </location>
</feature>
<dbReference type="HAMAP" id="MF_01479">
    <property type="entry name" value="WhiB"/>
    <property type="match status" value="1"/>
</dbReference>
<dbReference type="InterPro" id="IPR034768">
    <property type="entry name" value="4FE4S_WBL"/>
</dbReference>
<reference evidence="14 15" key="1">
    <citation type="submission" date="2024-06" db="EMBL/GenBank/DDBJ databases">
        <title>The Natural Products Discovery Center: Release of the First 8490 Sequenced Strains for Exploring Actinobacteria Biosynthetic Diversity.</title>
        <authorList>
            <person name="Kalkreuter E."/>
            <person name="Kautsar S.A."/>
            <person name="Yang D."/>
            <person name="Bader C.D."/>
            <person name="Teijaro C.N."/>
            <person name="Fluegel L."/>
            <person name="Davis C.M."/>
            <person name="Simpson J.R."/>
            <person name="Lauterbach L."/>
            <person name="Steele A.D."/>
            <person name="Gui C."/>
            <person name="Meng S."/>
            <person name="Li G."/>
            <person name="Viehrig K."/>
            <person name="Ye F."/>
            <person name="Su P."/>
            <person name="Kiefer A.F."/>
            <person name="Nichols A."/>
            <person name="Cepeda A.J."/>
            <person name="Yan W."/>
            <person name="Fan B."/>
            <person name="Jiang Y."/>
            <person name="Adhikari A."/>
            <person name="Zheng C.-J."/>
            <person name="Schuster L."/>
            <person name="Cowan T.M."/>
            <person name="Smanski M.J."/>
            <person name="Chevrette M.G."/>
            <person name="De Carvalho L.P.S."/>
            <person name="Shen B."/>
        </authorList>
    </citation>
    <scope>NUCLEOTIDE SEQUENCE [LARGE SCALE GENOMIC DNA]</scope>
    <source>
        <strain evidence="14 15">NPDC038104</strain>
    </source>
</reference>
<comment type="caution">
    <text evidence="14">The sequence shown here is derived from an EMBL/GenBank/DDBJ whole genome shotgun (WGS) entry which is preliminary data.</text>
</comment>
<keyword evidence="11" id="KW-0963">Cytoplasm</keyword>
<evidence type="ECO:0000256" key="12">
    <source>
        <dbReference type="SAM" id="MobiDB-lite"/>
    </source>
</evidence>
<comment type="PTM">
    <text evidence="11">The Fe-S cluster can be nitrosylated by nitric oxide (NO).</text>
</comment>
<evidence type="ECO:0000256" key="10">
    <source>
        <dbReference type="ARBA" id="ARBA00023163"/>
    </source>
</evidence>
<evidence type="ECO:0000256" key="8">
    <source>
        <dbReference type="ARBA" id="ARBA00023125"/>
    </source>
</evidence>
<dbReference type="EMBL" id="JBEZUR010000003">
    <property type="protein sequence ID" value="MEU3553335.1"/>
    <property type="molecule type" value="Genomic_DNA"/>
</dbReference>
<dbReference type="InterPro" id="IPR003482">
    <property type="entry name" value="Whib"/>
</dbReference>
<evidence type="ECO:0000256" key="1">
    <source>
        <dbReference type="ARBA" id="ARBA00004496"/>
    </source>
</evidence>
<dbReference type="Pfam" id="PF02467">
    <property type="entry name" value="Whib"/>
    <property type="match status" value="1"/>
</dbReference>
<protein>
    <recommendedName>
        <fullName evidence="11">Transcriptional regulator WhiB</fullName>
    </recommendedName>
</protein>
<evidence type="ECO:0000256" key="5">
    <source>
        <dbReference type="ARBA" id="ARBA00023004"/>
    </source>
</evidence>
<dbReference type="RefSeq" id="WP_108952685.1">
    <property type="nucleotide sequence ID" value="NZ_BEVZ01000002.1"/>
</dbReference>
<evidence type="ECO:0000259" key="13">
    <source>
        <dbReference type="PROSITE" id="PS51674"/>
    </source>
</evidence>
<feature type="binding site" evidence="11">
    <location>
        <position position="66"/>
    </location>
    <ligand>
        <name>[4Fe-4S] cluster</name>
        <dbReference type="ChEBI" id="CHEBI:49883"/>
    </ligand>
</feature>
<feature type="binding site" evidence="11">
    <location>
        <position position="28"/>
    </location>
    <ligand>
        <name>[4Fe-4S] cluster</name>
        <dbReference type="ChEBI" id="CHEBI:49883"/>
    </ligand>
</feature>
<evidence type="ECO:0000256" key="4">
    <source>
        <dbReference type="ARBA" id="ARBA00022723"/>
    </source>
</evidence>
<evidence type="ECO:0000256" key="6">
    <source>
        <dbReference type="ARBA" id="ARBA00023014"/>
    </source>
</evidence>
<comment type="subcellular location">
    <subcellularLocation>
        <location evidence="1 11">Cytoplasm</location>
    </subcellularLocation>
</comment>
<evidence type="ECO:0000256" key="7">
    <source>
        <dbReference type="ARBA" id="ARBA00023015"/>
    </source>
</evidence>
<dbReference type="PROSITE" id="PS51674">
    <property type="entry name" value="4FE4S_WBL"/>
    <property type="match status" value="1"/>
</dbReference>
<feature type="binding site" evidence="11">
    <location>
        <position position="57"/>
    </location>
    <ligand>
        <name>[4Fe-4S] cluster</name>
        <dbReference type="ChEBI" id="CHEBI:49883"/>
    </ligand>
</feature>
<evidence type="ECO:0000256" key="3">
    <source>
        <dbReference type="ARBA" id="ARBA00022485"/>
    </source>
</evidence>
<dbReference type="Proteomes" id="UP001550850">
    <property type="component" value="Unassembled WGS sequence"/>
</dbReference>
<comment type="PTM">
    <text evidence="11">Upon Fe-S cluster removal intramolecular disulfide bonds are formed.</text>
</comment>
<feature type="region of interest" description="Disordered" evidence="12">
    <location>
        <begin position="162"/>
        <end position="220"/>
    </location>
</feature>
<keyword evidence="4 11" id="KW-0479">Metal-binding</keyword>
<keyword evidence="9 11" id="KW-1015">Disulfide bond</keyword>
<evidence type="ECO:0000256" key="2">
    <source>
        <dbReference type="ARBA" id="ARBA00006597"/>
    </source>
</evidence>
<evidence type="ECO:0000256" key="9">
    <source>
        <dbReference type="ARBA" id="ARBA00023157"/>
    </source>
</evidence>
<accession>A0ABV2YC85</accession>
<keyword evidence="8 11" id="KW-0238">DNA-binding</keyword>
<keyword evidence="10 11" id="KW-0804">Transcription</keyword>
<organism evidence="14 15">
    <name type="scientific">Streptomyces fragilis</name>
    <dbReference type="NCBI Taxonomy" id="67301"/>
    <lineage>
        <taxon>Bacteria</taxon>
        <taxon>Bacillati</taxon>
        <taxon>Actinomycetota</taxon>
        <taxon>Actinomycetes</taxon>
        <taxon>Kitasatosporales</taxon>
        <taxon>Streptomycetaceae</taxon>
        <taxon>Streptomyces</taxon>
    </lineage>
</organism>
<evidence type="ECO:0000313" key="15">
    <source>
        <dbReference type="Proteomes" id="UP001550850"/>
    </source>
</evidence>
<keyword evidence="5 11" id="KW-0408">Iron</keyword>
<keyword evidence="7 11" id="KW-0805">Transcription regulation</keyword>
<keyword evidence="6 11" id="KW-0411">Iron-sulfur</keyword>
<proteinExistence type="inferred from homology"/>
<gene>
    <name evidence="11" type="primary">whiB</name>
    <name evidence="14" type="ORF">AB0E65_03695</name>
</gene>
<comment type="cofactor">
    <cofactor evidence="11">
        <name>[4Fe-4S] cluster</name>
        <dbReference type="ChEBI" id="CHEBI:49883"/>
    </cofactor>
    <text evidence="11">Binds 1 [4Fe-4S] cluster per subunit. Following nitrosylation of the [4Fe-4S] cluster binds 1 [4Fe-8(NO)] cluster per subunit.</text>
</comment>
<evidence type="ECO:0000313" key="14">
    <source>
        <dbReference type="EMBL" id="MEU3553335.1"/>
    </source>
</evidence>
<keyword evidence="3 11" id="KW-0004">4Fe-4S</keyword>
<keyword evidence="15" id="KW-1185">Reference proteome</keyword>
<sequence length="220" mass="24613">MRVITTYTSPTTGLRALGDTSWHRRAACRDLHPEDADELFFPLPRDHDAIAEAKALCASCPVRRDCLNSALENGDKDGIWGGLTESDRRPWHDGLPQRLDYQRVLAVFNGRHVHLTAKERDVVISHAYVRGWRADRLAVALQVSQHHARDLLTQAAYKIAHRDRTLGVPPQPKKRRTKRPQRPQPPATTPPVAEQRGSRPAQPQSVPVPPARHGAFGKVA</sequence>
<comment type="similarity">
    <text evidence="2 11">Belongs to the WhiB family.</text>
</comment>
<dbReference type="PANTHER" id="PTHR38839">
    <property type="entry name" value="TRANSCRIPTIONAL REGULATOR WHID-RELATED"/>
    <property type="match status" value="1"/>
</dbReference>
<feature type="compositionally biased region" description="Basic residues" evidence="12">
    <location>
        <begin position="172"/>
        <end position="181"/>
    </location>
</feature>
<feature type="binding site" evidence="11">
    <location>
        <position position="60"/>
    </location>
    <ligand>
        <name>[4Fe-4S] cluster</name>
        <dbReference type="ChEBI" id="CHEBI:49883"/>
    </ligand>
</feature>
<comment type="function">
    <text evidence="11">Acts as a transcriptional regulator. Probably redox-responsive. The apo- but not holo-form probably binds DNA.</text>
</comment>
<evidence type="ECO:0000256" key="11">
    <source>
        <dbReference type="HAMAP-Rule" id="MF_01479"/>
    </source>
</evidence>